<accession>A0A1I5U8H6</accession>
<evidence type="ECO:0000313" key="2">
    <source>
        <dbReference type="Proteomes" id="UP000198784"/>
    </source>
</evidence>
<reference evidence="2" key="1">
    <citation type="submission" date="2016-10" db="EMBL/GenBank/DDBJ databases">
        <authorList>
            <person name="Varghese N."/>
            <person name="Submissions S."/>
        </authorList>
    </citation>
    <scope>NUCLEOTIDE SEQUENCE [LARGE SCALE GENOMIC DNA]</scope>
    <source>
        <strain evidence="2">DSM 17834</strain>
    </source>
</reference>
<dbReference type="PROSITE" id="PS51318">
    <property type="entry name" value="TAT"/>
    <property type="match status" value="1"/>
</dbReference>
<keyword evidence="2" id="KW-1185">Reference proteome</keyword>
<dbReference type="Proteomes" id="UP000198784">
    <property type="component" value="Unassembled WGS sequence"/>
</dbReference>
<gene>
    <name evidence="1" type="ORF">SAMN05216190_12430</name>
</gene>
<protein>
    <recommendedName>
        <fullName evidence="3">Gluconate 2-dehydrogenase subunit 3</fullName>
    </recommendedName>
</protein>
<dbReference type="RefSeq" id="WP_090503049.1">
    <property type="nucleotide sequence ID" value="NZ_FOWX01000024.1"/>
</dbReference>
<dbReference type="AlphaFoldDB" id="A0A1I5U8H6"/>
<proteinExistence type="predicted"/>
<dbReference type="OrthoDB" id="4929908at2"/>
<organism evidence="1 2">
    <name type="scientific">Pseudomonas borbori</name>
    <dbReference type="NCBI Taxonomy" id="289003"/>
    <lineage>
        <taxon>Bacteria</taxon>
        <taxon>Pseudomonadati</taxon>
        <taxon>Pseudomonadota</taxon>
        <taxon>Gammaproteobacteria</taxon>
        <taxon>Pseudomonadales</taxon>
        <taxon>Pseudomonadaceae</taxon>
        <taxon>Pseudomonas</taxon>
    </lineage>
</organism>
<sequence length="172" mass="19011">MHDSPSPHAGLSRRRFMSLSGQSLLALGVTAVAAQLIPVTLLADEALPALPQGLLRMGRDIYPHDRLNDLHYAKPLAELVTQQPELIADGLRELQASAERRHGQPFEGLNTEIDRVALLREIETGAFFRAVRNALMFGLYDNPALFPLFGYEGSSVEKGGYLARGYNDLDWL</sequence>
<dbReference type="STRING" id="289003.SAMN05216190_12430"/>
<dbReference type="EMBL" id="FOWX01000024">
    <property type="protein sequence ID" value="SFP91565.1"/>
    <property type="molecule type" value="Genomic_DNA"/>
</dbReference>
<name>A0A1I5U8H6_9PSED</name>
<evidence type="ECO:0000313" key="1">
    <source>
        <dbReference type="EMBL" id="SFP91565.1"/>
    </source>
</evidence>
<dbReference type="InterPro" id="IPR006311">
    <property type="entry name" value="TAT_signal"/>
</dbReference>
<evidence type="ECO:0008006" key="3">
    <source>
        <dbReference type="Google" id="ProtNLM"/>
    </source>
</evidence>